<dbReference type="OrthoDB" id="9806380at2"/>
<reference evidence="2 3" key="1">
    <citation type="submission" date="2018-10" db="EMBL/GenBank/DDBJ databases">
        <title>Xanthobacter tagetidis genome sequencing and assembly.</title>
        <authorList>
            <person name="Maclea K.S."/>
            <person name="Goen A.E."/>
            <person name="Fatima S.A."/>
        </authorList>
    </citation>
    <scope>NUCLEOTIDE SEQUENCE [LARGE SCALE GENOMIC DNA]</scope>
    <source>
        <strain evidence="2 3">ATCC 700314</strain>
    </source>
</reference>
<dbReference type="PANTHER" id="PTHR41521:SF4">
    <property type="entry name" value="BLR0684 PROTEIN"/>
    <property type="match status" value="1"/>
</dbReference>
<evidence type="ECO:0000313" key="2">
    <source>
        <dbReference type="EMBL" id="RLP80133.1"/>
    </source>
</evidence>
<comment type="caution">
    <text evidence="2">The sequence shown here is derived from an EMBL/GenBank/DDBJ whole genome shotgun (WGS) entry which is preliminary data.</text>
</comment>
<dbReference type="Pfam" id="PF07045">
    <property type="entry name" value="DUF1330"/>
    <property type="match status" value="2"/>
</dbReference>
<sequence length="213" mass="23588">MAKGYWFVNLDVVNPVDFITYRDANLDYAQRHHIPLLVRGGDFEQMEGIKRHRNVLVEFPSFEAAVAAHASPEYAPIARLRSATAICDAAAVEGFDGPQPSAAPPTPVAGRPLGYWMVRIDVSDPERYKDYAAAVTEPFAEYGAWFVVRGGRNALLEGKGRQRYVVLSFTDVETARACYFSLGYQRALAIRKEAAEADFVIISGFTGRETFSA</sequence>
<organism evidence="2 3">
    <name type="scientific">Xanthobacter tagetidis</name>
    <dbReference type="NCBI Taxonomy" id="60216"/>
    <lineage>
        <taxon>Bacteria</taxon>
        <taxon>Pseudomonadati</taxon>
        <taxon>Pseudomonadota</taxon>
        <taxon>Alphaproteobacteria</taxon>
        <taxon>Hyphomicrobiales</taxon>
        <taxon>Xanthobacteraceae</taxon>
        <taxon>Xanthobacter</taxon>
    </lineage>
</organism>
<dbReference type="RefSeq" id="WP_121622636.1">
    <property type="nucleotide sequence ID" value="NZ_JACIIW010000002.1"/>
</dbReference>
<dbReference type="PANTHER" id="PTHR41521">
    <property type="match status" value="1"/>
</dbReference>
<dbReference type="SUPFAM" id="SSF54909">
    <property type="entry name" value="Dimeric alpha+beta barrel"/>
    <property type="match status" value="2"/>
</dbReference>
<gene>
    <name evidence="2" type="ORF">D9R14_07210</name>
</gene>
<evidence type="ECO:0000259" key="1">
    <source>
        <dbReference type="Pfam" id="PF07045"/>
    </source>
</evidence>
<dbReference type="AlphaFoldDB" id="A0A3L7AI11"/>
<dbReference type="Proteomes" id="UP000269692">
    <property type="component" value="Unassembled WGS sequence"/>
</dbReference>
<feature type="domain" description="DUF1330" evidence="1">
    <location>
        <begin position="114"/>
        <end position="205"/>
    </location>
</feature>
<dbReference type="Gene3D" id="3.30.70.100">
    <property type="match status" value="2"/>
</dbReference>
<name>A0A3L7AI11_9HYPH</name>
<feature type="domain" description="DUF1330" evidence="1">
    <location>
        <begin position="3"/>
        <end position="95"/>
    </location>
</feature>
<dbReference type="InterPro" id="IPR011008">
    <property type="entry name" value="Dimeric_a/b-barrel"/>
</dbReference>
<dbReference type="EMBL" id="RCTF01000004">
    <property type="protein sequence ID" value="RLP80133.1"/>
    <property type="molecule type" value="Genomic_DNA"/>
</dbReference>
<keyword evidence="3" id="KW-1185">Reference proteome</keyword>
<accession>A0A3L7AI11</accession>
<protein>
    <submittedName>
        <fullName evidence="2">DUF1330 domain-containing protein</fullName>
    </submittedName>
</protein>
<dbReference type="InterPro" id="IPR010753">
    <property type="entry name" value="DUF1330"/>
</dbReference>
<evidence type="ECO:0000313" key="3">
    <source>
        <dbReference type="Proteomes" id="UP000269692"/>
    </source>
</evidence>
<proteinExistence type="predicted"/>